<protein>
    <submittedName>
        <fullName evidence="1">Uncharacterized protein</fullName>
    </submittedName>
</protein>
<accession>A0A8T1PE26</accession>
<gene>
    <name evidence="1" type="ORF">CIPAW_10G137700</name>
</gene>
<sequence>MRCTGNKSAAKELCYRGKPRGTKSVVPRLIFGSVRCRYGSVRQAPIRFKRLFSVRVCEKVTLIGFRYTVIRFRSYNRNANHPGSETSSRTEENGIFSTRLNILSILKCYE</sequence>
<dbReference type="EMBL" id="CM031818">
    <property type="protein sequence ID" value="KAG6639954.1"/>
    <property type="molecule type" value="Genomic_DNA"/>
</dbReference>
<evidence type="ECO:0000313" key="2">
    <source>
        <dbReference type="Proteomes" id="UP000811609"/>
    </source>
</evidence>
<evidence type="ECO:0000313" key="1">
    <source>
        <dbReference type="EMBL" id="KAG6639954.1"/>
    </source>
</evidence>
<proteinExistence type="predicted"/>
<comment type="caution">
    <text evidence="1">The sequence shown here is derived from an EMBL/GenBank/DDBJ whole genome shotgun (WGS) entry which is preliminary data.</text>
</comment>
<name>A0A8T1PE26_CARIL</name>
<dbReference type="AlphaFoldDB" id="A0A8T1PE26"/>
<dbReference type="Proteomes" id="UP000811609">
    <property type="component" value="Chromosome 10"/>
</dbReference>
<organism evidence="1 2">
    <name type="scientific">Carya illinoinensis</name>
    <name type="common">Pecan</name>
    <dbReference type="NCBI Taxonomy" id="32201"/>
    <lineage>
        <taxon>Eukaryota</taxon>
        <taxon>Viridiplantae</taxon>
        <taxon>Streptophyta</taxon>
        <taxon>Embryophyta</taxon>
        <taxon>Tracheophyta</taxon>
        <taxon>Spermatophyta</taxon>
        <taxon>Magnoliopsida</taxon>
        <taxon>eudicotyledons</taxon>
        <taxon>Gunneridae</taxon>
        <taxon>Pentapetalae</taxon>
        <taxon>rosids</taxon>
        <taxon>fabids</taxon>
        <taxon>Fagales</taxon>
        <taxon>Juglandaceae</taxon>
        <taxon>Carya</taxon>
    </lineage>
</organism>
<reference evidence="1" key="1">
    <citation type="submission" date="2020-12" db="EMBL/GenBank/DDBJ databases">
        <title>WGS assembly of Carya illinoinensis cv. Pawnee.</title>
        <authorList>
            <person name="Platts A."/>
            <person name="Shu S."/>
            <person name="Wright S."/>
            <person name="Barry K."/>
            <person name="Edger P."/>
            <person name="Pires J.C."/>
            <person name="Schmutz J."/>
        </authorList>
    </citation>
    <scope>NUCLEOTIDE SEQUENCE</scope>
    <source>
        <tissue evidence="1">Leaf</tissue>
    </source>
</reference>
<keyword evidence="2" id="KW-1185">Reference proteome</keyword>